<organism evidence="1 2">
    <name type="scientific">Pyropia yezoensis</name>
    <name type="common">Susabi-nori</name>
    <name type="synonym">Porphyra yezoensis</name>
    <dbReference type="NCBI Taxonomy" id="2788"/>
    <lineage>
        <taxon>Eukaryota</taxon>
        <taxon>Rhodophyta</taxon>
        <taxon>Bangiophyceae</taxon>
        <taxon>Bangiales</taxon>
        <taxon>Bangiaceae</taxon>
        <taxon>Pyropia</taxon>
    </lineage>
</organism>
<dbReference type="EMBL" id="CM020619">
    <property type="protein sequence ID" value="KAK1863580.1"/>
    <property type="molecule type" value="Genomic_DNA"/>
</dbReference>
<evidence type="ECO:0000313" key="2">
    <source>
        <dbReference type="Proteomes" id="UP000798662"/>
    </source>
</evidence>
<accession>A0ACC3C030</accession>
<reference evidence="1" key="1">
    <citation type="submission" date="2019-11" db="EMBL/GenBank/DDBJ databases">
        <title>Nori genome reveals adaptations in red seaweeds to the harsh intertidal environment.</title>
        <authorList>
            <person name="Wang D."/>
            <person name="Mao Y."/>
        </authorList>
    </citation>
    <scope>NUCLEOTIDE SEQUENCE</scope>
    <source>
        <tissue evidence="1">Gametophyte</tissue>
    </source>
</reference>
<sequence>MPPWLCHQDALSAAMTVMAGEAVAVVGAHPRGARRPPPPLANFPRKVKYKASIWGRQRRTCAFARRGHAAPSPSSPSTLRFYCASLGGGAVCKWCLFFDASLPPTPLSPSTTPHFYY</sequence>
<dbReference type="Proteomes" id="UP000798662">
    <property type="component" value="Chromosome 2"/>
</dbReference>
<name>A0ACC3C030_PYRYE</name>
<protein>
    <submittedName>
        <fullName evidence="1">Uncharacterized protein</fullName>
    </submittedName>
</protein>
<gene>
    <name evidence="1" type="ORF">I4F81_006134</name>
</gene>
<proteinExistence type="predicted"/>
<comment type="caution">
    <text evidence="1">The sequence shown here is derived from an EMBL/GenBank/DDBJ whole genome shotgun (WGS) entry which is preliminary data.</text>
</comment>
<keyword evidence="2" id="KW-1185">Reference proteome</keyword>
<evidence type="ECO:0000313" key="1">
    <source>
        <dbReference type="EMBL" id="KAK1863580.1"/>
    </source>
</evidence>